<dbReference type="Gene3D" id="3.30.1330.10">
    <property type="entry name" value="PurM-like, N-terminal domain"/>
    <property type="match status" value="1"/>
</dbReference>
<dbReference type="InterPro" id="IPR036676">
    <property type="entry name" value="PurM-like_C_sf"/>
</dbReference>
<dbReference type="InterPro" id="IPR036921">
    <property type="entry name" value="PurM-like_N_sf"/>
</dbReference>
<dbReference type="InterPro" id="IPR010918">
    <property type="entry name" value="PurM-like_C_dom"/>
</dbReference>
<dbReference type="Pfam" id="PF02769">
    <property type="entry name" value="AIRS_C"/>
    <property type="match status" value="1"/>
</dbReference>
<comment type="similarity">
    <text evidence="1">Belongs to the HypE family.</text>
</comment>
<dbReference type="Pfam" id="PF00586">
    <property type="entry name" value="AIRS"/>
    <property type="match status" value="1"/>
</dbReference>
<dbReference type="SUPFAM" id="SSF56042">
    <property type="entry name" value="PurM C-terminal domain-like"/>
    <property type="match status" value="1"/>
</dbReference>
<dbReference type="OrthoDB" id="9801934at2"/>
<feature type="domain" description="PurM-like N-terminal" evidence="2">
    <location>
        <begin position="39"/>
        <end position="149"/>
    </location>
</feature>
<evidence type="ECO:0000313" key="5">
    <source>
        <dbReference type="Proteomes" id="UP000257045"/>
    </source>
</evidence>
<dbReference type="NCBIfam" id="TIGR02124">
    <property type="entry name" value="hypE"/>
    <property type="match status" value="1"/>
</dbReference>
<accession>A0A3D8J407</accession>
<sequence length="334" mass="35848">MKFEKISLACGNGASENNALIEGIFYKHFQNEILEQSNDASIFEAKGKLAFSTDSFTISPLFFNGGDIGKLSICGTCNDLVMMGAKPKYLSASFIIEEGFEVKDLEKIAISMAKECEKNGVKIITGDTKVVAKGQADGVYINTAGIGEVIYEGISASSLSEGDIIIVSNSIGKHGASIFAQREGIELVSDLASDCASLWQVLKGVFESGVKIKALRDATRGGLSAVLNEWVKASKVCIQLQEENIPISSEVQGICEFLGLEAYALANEGTFVLAVPESEAERVLELLRANPLSAEAQIIGKVDKEYEGKVVLCSSYGTKRFLDMPSGEILPRIC</sequence>
<reference evidence="4 5" key="1">
    <citation type="submission" date="2018-04" db="EMBL/GenBank/DDBJ databases">
        <title>Novel Campyloabacter and Helicobacter Species and Strains.</title>
        <authorList>
            <person name="Mannion A.J."/>
            <person name="Shen Z."/>
            <person name="Fox J.G."/>
        </authorList>
    </citation>
    <scope>NUCLEOTIDE SEQUENCE [LARGE SCALE GENOMIC DNA]</scope>
    <source>
        <strain evidence="4 5">MIT 04-9366</strain>
    </source>
</reference>
<dbReference type="RefSeq" id="WP_115568877.1">
    <property type="nucleotide sequence ID" value="NZ_NXLV01000001.1"/>
</dbReference>
<proteinExistence type="inferred from homology"/>
<dbReference type="PANTHER" id="PTHR30303:SF0">
    <property type="entry name" value="CARBAMOYL DEHYDRATASE HYPE"/>
    <property type="match status" value="1"/>
</dbReference>
<gene>
    <name evidence="4" type="primary">hypE</name>
    <name evidence="4" type="ORF">CQA58_01180</name>
</gene>
<name>A0A3D8J407_9HELI</name>
<evidence type="ECO:0000313" key="4">
    <source>
        <dbReference type="EMBL" id="RDU72247.1"/>
    </source>
</evidence>
<dbReference type="InterPro" id="IPR011854">
    <property type="entry name" value="HypE"/>
</dbReference>
<dbReference type="InterPro" id="IPR016188">
    <property type="entry name" value="PurM-like_N"/>
</dbReference>
<evidence type="ECO:0000259" key="3">
    <source>
        <dbReference type="Pfam" id="PF02769"/>
    </source>
</evidence>
<comment type="caution">
    <text evidence="4">The sequence shown here is derived from an EMBL/GenBank/DDBJ whole genome shotgun (WGS) entry which is preliminary data.</text>
</comment>
<dbReference type="CDD" id="cd02197">
    <property type="entry name" value="HypE"/>
    <property type="match status" value="1"/>
</dbReference>
<dbReference type="AlphaFoldDB" id="A0A3D8J407"/>
<dbReference type="SUPFAM" id="SSF55326">
    <property type="entry name" value="PurM N-terminal domain-like"/>
    <property type="match status" value="1"/>
</dbReference>
<dbReference type="PIRSF" id="PIRSF005644">
    <property type="entry name" value="Hdrgns_mtr_HypE"/>
    <property type="match status" value="1"/>
</dbReference>
<dbReference type="GO" id="GO:0051604">
    <property type="term" value="P:protein maturation"/>
    <property type="evidence" value="ECO:0007669"/>
    <property type="project" value="TreeGrafter"/>
</dbReference>
<evidence type="ECO:0000256" key="1">
    <source>
        <dbReference type="ARBA" id="ARBA00006243"/>
    </source>
</evidence>
<feature type="domain" description="PurM-like C-terminal" evidence="3">
    <location>
        <begin position="161"/>
        <end position="311"/>
    </location>
</feature>
<dbReference type="PANTHER" id="PTHR30303">
    <property type="entry name" value="HYDROGENASE ISOENZYMES FORMATION PROTEIN HYPE"/>
    <property type="match status" value="1"/>
</dbReference>
<dbReference type="Proteomes" id="UP000257045">
    <property type="component" value="Unassembled WGS sequence"/>
</dbReference>
<protein>
    <submittedName>
        <fullName evidence="4">Hydrogenase expression/formation protein HypE</fullName>
    </submittedName>
</protein>
<organism evidence="4 5">
    <name type="scientific">Helicobacter brantae</name>
    <dbReference type="NCBI Taxonomy" id="375927"/>
    <lineage>
        <taxon>Bacteria</taxon>
        <taxon>Pseudomonadati</taxon>
        <taxon>Campylobacterota</taxon>
        <taxon>Epsilonproteobacteria</taxon>
        <taxon>Campylobacterales</taxon>
        <taxon>Helicobacteraceae</taxon>
        <taxon>Helicobacter</taxon>
    </lineage>
</organism>
<keyword evidence="5" id="KW-1185">Reference proteome</keyword>
<dbReference type="EMBL" id="NXLV01000001">
    <property type="protein sequence ID" value="RDU72247.1"/>
    <property type="molecule type" value="Genomic_DNA"/>
</dbReference>
<evidence type="ECO:0000259" key="2">
    <source>
        <dbReference type="Pfam" id="PF00586"/>
    </source>
</evidence>
<dbReference type="Gene3D" id="3.90.650.10">
    <property type="entry name" value="PurM-like C-terminal domain"/>
    <property type="match status" value="1"/>
</dbReference>